<gene>
    <name evidence="3" type="ORF">POL68_28755</name>
</gene>
<evidence type="ECO:0008006" key="5">
    <source>
        <dbReference type="Google" id="ProtNLM"/>
    </source>
</evidence>
<keyword evidence="4" id="KW-1185">Reference proteome</keyword>
<accession>A0ABT5DJG5</accession>
<keyword evidence="2" id="KW-0732">Signal</keyword>
<feature type="region of interest" description="Disordered" evidence="1">
    <location>
        <begin position="224"/>
        <end position="245"/>
    </location>
</feature>
<evidence type="ECO:0000256" key="2">
    <source>
        <dbReference type="SAM" id="SignalP"/>
    </source>
</evidence>
<name>A0ABT5DJG5_9BACT</name>
<protein>
    <recommendedName>
        <fullName evidence="5">SH3 domain-containing protein</fullName>
    </recommendedName>
</protein>
<feature type="chain" id="PRO_5046389885" description="SH3 domain-containing protein" evidence="2">
    <location>
        <begin position="17"/>
        <end position="468"/>
    </location>
</feature>
<evidence type="ECO:0000313" key="4">
    <source>
        <dbReference type="Proteomes" id="UP001221838"/>
    </source>
</evidence>
<comment type="caution">
    <text evidence="3">The sequence shown here is derived from an EMBL/GenBank/DDBJ whole genome shotgun (WGS) entry which is preliminary data.</text>
</comment>
<evidence type="ECO:0000313" key="3">
    <source>
        <dbReference type="EMBL" id="MDC0712487.1"/>
    </source>
</evidence>
<sequence length="468" mass="50467">MLISSGLMLVAVVAGASPSPPTASQREAQLDLDGDGKSERVVVEPAKPGTFRLRVGEVQVEGELPGVQGFTALDLDSGDKRQEVLVQGEGQGTPRWRLFRYVNGALQEVPLPPGAPSTSGNGILLSDVAMDGWVRRDKYLYDAKKPGFTEVPQELYFVAQTVTAPAPLQLLRAPGNPGAVAMARPGESLSLIAFKPEASAGSGGWYLADSGGVLGWLQASSLRGAPPAASPPASPGTPAAPEARPELYPVNAELRVTTSFPLRYTRQADAPIVARTRQESHLTLLATDGHWYLVRSETKLLGWANTDTLATSLSTLQEGRASARSIQLLLLQLRWLALESSPESPRQRGLPSTQGFVLDSSYASSDDTYHFCANGQVTLELYDATKYGKWTLEEDTLKMVFTRKTGRYGVGKVLNADDGQKNTVLNYERSENYDRKISDTDSLSWSEVVDDAKGRINYGLRSGAPTCL</sequence>
<organism evidence="3 4">
    <name type="scientific">Stigmatella ashevillensis</name>
    <dbReference type="NCBI Taxonomy" id="2995309"/>
    <lineage>
        <taxon>Bacteria</taxon>
        <taxon>Pseudomonadati</taxon>
        <taxon>Myxococcota</taxon>
        <taxon>Myxococcia</taxon>
        <taxon>Myxococcales</taxon>
        <taxon>Cystobacterineae</taxon>
        <taxon>Archangiaceae</taxon>
        <taxon>Stigmatella</taxon>
    </lineage>
</organism>
<dbReference type="RefSeq" id="WP_272142618.1">
    <property type="nucleotide sequence ID" value="NZ_JAQNDM010000002.1"/>
</dbReference>
<dbReference type="EMBL" id="JAQNDM010000002">
    <property type="protein sequence ID" value="MDC0712487.1"/>
    <property type="molecule type" value="Genomic_DNA"/>
</dbReference>
<evidence type="ECO:0000256" key="1">
    <source>
        <dbReference type="SAM" id="MobiDB-lite"/>
    </source>
</evidence>
<feature type="signal peptide" evidence="2">
    <location>
        <begin position="1"/>
        <end position="16"/>
    </location>
</feature>
<dbReference type="Proteomes" id="UP001221838">
    <property type="component" value="Unassembled WGS sequence"/>
</dbReference>
<proteinExistence type="predicted"/>
<reference evidence="3 4" key="1">
    <citation type="submission" date="2022-11" db="EMBL/GenBank/DDBJ databases">
        <title>Minimal conservation of predation-associated metabolite biosynthetic gene clusters underscores biosynthetic potential of Myxococcota including descriptions for ten novel species: Archangium lansinium sp. nov., Myxococcus landrumus sp. nov., Nannocystis bai.</title>
        <authorList>
            <person name="Ahearne A."/>
            <person name="Stevens C."/>
            <person name="Dowd S."/>
        </authorList>
    </citation>
    <scope>NUCLEOTIDE SEQUENCE [LARGE SCALE GENOMIC DNA]</scope>
    <source>
        <strain evidence="3 4">NCWAL01</strain>
    </source>
</reference>